<proteinExistence type="predicted"/>
<dbReference type="EMBL" id="VNIM01000028">
    <property type="protein sequence ID" value="TVV74743.1"/>
    <property type="molecule type" value="Genomic_DNA"/>
</dbReference>
<dbReference type="Proteomes" id="UP000318681">
    <property type="component" value="Unassembled WGS sequence"/>
</dbReference>
<sequence length="104" mass="11233">MAIRLKGEAHERIGVTGDIVTSLRVPVGWADRRFRVATSDGTLIIGTYAEGAYAFAIEVEGAGIVRPLDDGLELLWSVDWITISDVDDSAVTIREPAAMPLFGM</sequence>
<protein>
    <submittedName>
        <fullName evidence="1">Uncharacterized protein</fullName>
    </submittedName>
</protein>
<dbReference type="OrthoDB" id="7511076at2"/>
<reference evidence="1 2" key="1">
    <citation type="submission" date="2019-07" db="EMBL/GenBank/DDBJ databases">
        <title>Sphingomonas solaris sp. nov., isolated from a solar panel from Boston, Massachusetts.</title>
        <authorList>
            <person name="Tanner K."/>
            <person name="Pascual J."/>
            <person name="Mancuso C."/>
            <person name="Pereto J."/>
            <person name="Khalil A."/>
            <person name="Vilanova C."/>
        </authorList>
    </citation>
    <scope>NUCLEOTIDE SEQUENCE [LARGE SCALE GENOMIC DNA]</scope>
    <source>
        <strain evidence="1 2">R4DWN</strain>
    </source>
</reference>
<dbReference type="RefSeq" id="WP_145150189.1">
    <property type="nucleotide sequence ID" value="NZ_VNIM01000028.1"/>
</dbReference>
<comment type="caution">
    <text evidence="1">The sequence shown here is derived from an EMBL/GenBank/DDBJ whole genome shotgun (WGS) entry which is preliminary data.</text>
</comment>
<dbReference type="AlphaFoldDB" id="A0A558R5T2"/>
<evidence type="ECO:0000313" key="2">
    <source>
        <dbReference type="Proteomes" id="UP000318681"/>
    </source>
</evidence>
<evidence type="ECO:0000313" key="1">
    <source>
        <dbReference type="EMBL" id="TVV74743.1"/>
    </source>
</evidence>
<keyword evidence="2" id="KW-1185">Reference proteome</keyword>
<gene>
    <name evidence="1" type="ORF">FOY91_08815</name>
</gene>
<organism evidence="1 2">
    <name type="scientific">Alterirhizorhabdus solaris</name>
    <dbReference type="NCBI Taxonomy" id="2529389"/>
    <lineage>
        <taxon>Bacteria</taxon>
        <taxon>Pseudomonadati</taxon>
        <taxon>Pseudomonadota</taxon>
        <taxon>Alphaproteobacteria</taxon>
        <taxon>Sphingomonadales</taxon>
        <taxon>Rhizorhabdaceae</taxon>
        <taxon>Alterirhizorhabdus</taxon>
    </lineage>
</organism>
<name>A0A558R5T2_9SPHN</name>
<accession>A0A558R5T2</accession>